<protein>
    <submittedName>
        <fullName evidence="3">Alpha/beta fold hydrolase</fullName>
    </submittedName>
</protein>
<evidence type="ECO:0000259" key="2">
    <source>
        <dbReference type="Pfam" id="PF12697"/>
    </source>
</evidence>
<dbReference type="InterPro" id="IPR029058">
    <property type="entry name" value="AB_hydrolase_fold"/>
</dbReference>
<accession>A0A7V9W0L2</accession>
<dbReference type="GO" id="GO:0016787">
    <property type="term" value="F:hydrolase activity"/>
    <property type="evidence" value="ECO:0007669"/>
    <property type="project" value="UniProtKB-KW"/>
</dbReference>
<evidence type="ECO:0000313" key="5">
    <source>
        <dbReference type="Proteomes" id="UP000518091"/>
    </source>
</evidence>
<proteinExistence type="predicted"/>
<dbReference type="GO" id="GO:0016020">
    <property type="term" value="C:membrane"/>
    <property type="evidence" value="ECO:0007669"/>
    <property type="project" value="TreeGrafter"/>
</dbReference>
<dbReference type="AlphaFoldDB" id="A0A7V9W0L2"/>
<comment type="caution">
    <text evidence="3">The sequence shown here is derived from an EMBL/GenBank/DDBJ whole genome shotgun (WGS) entry which is preliminary data.</text>
</comment>
<feature type="domain" description="AB hydrolase-1" evidence="2">
    <location>
        <begin position="4"/>
        <end position="224"/>
    </location>
</feature>
<dbReference type="InterPro" id="IPR000073">
    <property type="entry name" value="AB_hydrolase_1"/>
</dbReference>
<dbReference type="Pfam" id="PF12697">
    <property type="entry name" value="Abhydrolase_6"/>
    <property type="match status" value="1"/>
</dbReference>
<gene>
    <name evidence="3" type="ORF">H1D44_07530</name>
    <name evidence="4" type="ORF">HOP48_09640</name>
</gene>
<keyword evidence="6" id="KW-1185">Reference proteome</keyword>
<dbReference type="PANTHER" id="PTHR43798:SF31">
    <property type="entry name" value="AB HYDROLASE SUPERFAMILY PROTEIN YCLE"/>
    <property type="match status" value="1"/>
</dbReference>
<dbReference type="EMBL" id="JABFUB010000006">
    <property type="protein sequence ID" value="MCG6661814.1"/>
    <property type="molecule type" value="Genomic_DNA"/>
</dbReference>
<reference evidence="4 6" key="1">
    <citation type="submission" date="2020-05" db="EMBL/GenBank/DDBJ databases">
        <title>Comparative genomic analysis of denitrifying bacteria from Halomonas genus.</title>
        <authorList>
            <person name="Wang L."/>
            <person name="Shao Z."/>
        </authorList>
    </citation>
    <scope>NUCLEOTIDE SEQUENCE [LARGE SCALE GENOMIC DNA]</scope>
    <source>
        <strain evidence="4 6">DSM 17331</strain>
    </source>
</reference>
<organism evidence="3 5">
    <name type="scientific">Billgrantia kenyensis</name>
    <dbReference type="NCBI Taxonomy" id="321266"/>
    <lineage>
        <taxon>Bacteria</taxon>
        <taxon>Pseudomonadati</taxon>
        <taxon>Pseudomonadota</taxon>
        <taxon>Gammaproteobacteria</taxon>
        <taxon>Oceanospirillales</taxon>
        <taxon>Halomonadaceae</taxon>
        <taxon>Billgrantia</taxon>
    </lineage>
</organism>
<dbReference type="Proteomes" id="UP000814353">
    <property type="component" value="Unassembled WGS sequence"/>
</dbReference>
<dbReference type="Proteomes" id="UP000518091">
    <property type="component" value="Unassembled WGS sequence"/>
</dbReference>
<sequence length="245" mass="26805">MTSLVLLSGWGIDARIWQSLSDCWPDDIAVDAPDWPGYGRHTEREFPTSLPELAEYMHARLPSDAIWIGWSLGGLLAAALLDWLPPPRGLVLIGAGATFCQADGVSAQELAAFRHAFARDPQATWHHFLRWQLQGEPAPRTALKRLLDLIGPRPVASPQTLATGLDLLARLDVSLQLDRPPCPTLRVAGEQDKLLGDAARHAAQVTLTDSGHCPMLSNPAVLVDYLVGFARFADNHVPQAHRVEE</sequence>
<dbReference type="InterPro" id="IPR050266">
    <property type="entry name" value="AB_hydrolase_sf"/>
</dbReference>
<keyword evidence="1 3" id="KW-0378">Hydrolase</keyword>
<dbReference type="SUPFAM" id="SSF53474">
    <property type="entry name" value="alpha/beta-Hydrolases"/>
    <property type="match status" value="1"/>
</dbReference>
<reference evidence="3 5" key="2">
    <citation type="submission" date="2020-07" db="EMBL/GenBank/DDBJ databases">
        <title>Identification of Halomonas strains.</title>
        <authorList>
            <person name="Xiao Z."/>
            <person name="Shen J."/>
        </authorList>
    </citation>
    <scope>NUCLEOTIDE SEQUENCE [LARGE SCALE GENOMIC DNA]</scope>
    <source>
        <strain evidence="3 5">DSM 17331</strain>
    </source>
</reference>
<evidence type="ECO:0000313" key="6">
    <source>
        <dbReference type="Proteomes" id="UP000814353"/>
    </source>
</evidence>
<evidence type="ECO:0000313" key="4">
    <source>
        <dbReference type="EMBL" id="MCG6661814.1"/>
    </source>
</evidence>
<dbReference type="Gene3D" id="3.40.50.1820">
    <property type="entry name" value="alpha/beta hydrolase"/>
    <property type="match status" value="1"/>
</dbReference>
<evidence type="ECO:0000256" key="1">
    <source>
        <dbReference type="ARBA" id="ARBA00022801"/>
    </source>
</evidence>
<dbReference type="RefSeq" id="WP_181514229.1">
    <property type="nucleotide sequence ID" value="NZ_JABFUB010000006.1"/>
</dbReference>
<evidence type="ECO:0000313" key="3">
    <source>
        <dbReference type="EMBL" id="MBA2778752.1"/>
    </source>
</evidence>
<dbReference type="PANTHER" id="PTHR43798">
    <property type="entry name" value="MONOACYLGLYCEROL LIPASE"/>
    <property type="match status" value="1"/>
</dbReference>
<dbReference type="EMBL" id="JACEFT010000006">
    <property type="protein sequence ID" value="MBA2778752.1"/>
    <property type="molecule type" value="Genomic_DNA"/>
</dbReference>
<name>A0A7V9W0L2_9GAMM</name>